<dbReference type="Gene3D" id="3.40.50.360">
    <property type="match status" value="1"/>
</dbReference>
<dbReference type="GO" id="GO:0010181">
    <property type="term" value="F:FMN binding"/>
    <property type="evidence" value="ECO:0007669"/>
    <property type="project" value="InterPro"/>
</dbReference>
<keyword evidence="1" id="KW-0813">Transport</keyword>
<dbReference type="InterPro" id="IPR045761">
    <property type="entry name" value="ODP_dom"/>
</dbReference>
<dbReference type="PANTHER" id="PTHR32145">
    <property type="entry name" value="DIFLAVIN FLAVOPROTEIN A 2-RELATED"/>
    <property type="match status" value="1"/>
</dbReference>
<comment type="caution">
    <text evidence="4">The sequence shown here is derived from an EMBL/GenBank/DDBJ whole genome shotgun (WGS) entry which is preliminary data.</text>
</comment>
<sequence length="726" mass="77384">MNWVLVPNGLCLAGLADRHAGIVPQQSPLRPLSFFRNSYCRKPTPFRLSHRLCALSARASQIASLPQDKAKQPGAQAEVPVDFVQAVPLTRGTTCLRGVCSRRLKFEIEYGAKRGSTDNSYLVQEGSDTILIDVPDSAYTQKFVTALDGLFSLGSLTHVVLTHLTPSRVESIKQLLRMRQQQNAAPLQIYLSNPALQLLQSTLGKTEEDAQLLANTTLTAARVGGDLLVGSEGGLQLIPVPTPRWPDLLCAYSPSQQLLFTSKLFGAHVAPSVAGTPDGCITDLGGWDVFGSDWRFYFDCMLAPVARQAAGALARLDDVLAPRAASPGLLPALLTSLQATLLTTQAALERTQTAVFGAQVGAGGRKLIAAICPMHGPVVSQATRELLGRYRDWVAEQIASAEQCRVAVLYASAYGNTAALAQAISRGVTKAGVAVETVNLESTPLEEVSAIVNQSAGFVIGSPTLGGHMPTQVAAALGAVLRDNQAKALPCGVFGSFGWSGEAVDEMEQRLRDAGFCFAFDAMRVKFRPTARDIQVAEESGTDLAQAVRRQQKRQQKAAGSAQVKAGGASSMEQAVGRVVGSLCVLTSKDEDAESAMLASWVSQASFDPPGVSIAVKKDRAVESLMTRNSKFVLNILAEGKEKPILKQLLKPFKPGEERFGELATSVSEGTGCRILPGIASYVECSVTDRMEAGDHWVVYATVEGGQVVDDQALSAVHHRKAGLSY</sequence>
<dbReference type="EMBL" id="JALJOR010000005">
    <property type="protein sequence ID" value="KAK9816862.1"/>
    <property type="molecule type" value="Genomic_DNA"/>
</dbReference>
<organism evidence="4 5">
    <name type="scientific">[Myrmecia] bisecta</name>
    <dbReference type="NCBI Taxonomy" id="41462"/>
    <lineage>
        <taxon>Eukaryota</taxon>
        <taxon>Viridiplantae</taxon>
        <taxon>Chlorophyta</taxon>
        <taxon>core chlorophytes</taxon>
        <taxon>Trebouxiophyceae</taxon>
        <taxon>Trebouxiales</taxon>
        <taxon>Trebouxiaceae</taxon>
        <taxon>Myrmecia</taxon>
    </lineage>
</organism>
<dbReference type="AlphaFoldDB" id="A0AAW1Q7F8"/>
<evidence type="ECO:0000256" key="1">
    <source>
        <dbReference type="ARBA" id="ARBA00022448"/>
    </source>
</evidence>
<evidence type="ECO:0000313" key="4">
    <source>
        <dbReference type="EMBL" id="KAK9816862.1"/>
    </source>
</evidence>
<dbReference type="InterPro" id="IPR008254">
    <property type="entry name" value="Flavodoxin/NO_synth"/>
</dbReference>
<dbReference type="SMART" id="SM00903">
    <property type="entry name" value="Flavin_Reduct"/>
    <property type="match status" value="1"/>
</dbReference>
<accession>A0AAW1Q7F8</accession>
<dbReference type="SUPFAM" id="SSF50475">
    <property type="entry name" value="FMN-binding split barrel"/>
    <property type="match status" value="1"/>
</dbReference>
<evidence type="ECO:0000313" key="5">
    <source>
        <dbReference type="Proteomes" id="UP001489004"/>
    </source>
</evidence>
<dbReference type="InterPro" id="IPR012349">
    <property type="entry name" value="Split_barrel_FMN-bd"/>
</dbReference>
<dbReference type="PROSITE" id="PS50902">
    <property type="entry name" value="FLAVODOXIN_LIKE"/>
    <property type="match status" value="1"/>
</dbReference>
<dbReference type="Gene3D" id="2.30.110.10">
    <property type="entry name" value="Electron Transport, Fmn-binding Protein, Chain A"/>
    <property type="match status" value="1"/>
</dbReference>
<dbReference type="GO" id="GO:0009055">
    <property type="term" value="F:electron transfer activity"/>
    <property type="evidence" value="ECO:0007669"/>
    <property type="project" value="InterPro"/>
</dbReference>
<dbReference type="InterPro" id="IPR036866">
    <property type="entry name" value="RibonucZ/Hydroxyglut_hydro"/>
</dbReference>
<dbReference type="PANTHER" id="PTHR32145:SF31">
    <property type="entry name" value="FLAVIN REDUCTASE-LIKE FMN-BINDING PROTEIN"/>
    <property type="match status" value="1"/>
</dbReference>
<dbReference type="Gene3D" id="3.60.15.10">
    <property type="entry name" value="Ribonuclease Z/Hydroxyacylglutathione hydrolase-like"/>
    <property type="match status" value="1"/>
</dbReference>
<dbReference type="SUPFAM" id="SSF56281">
    <property type="entry name" value="Metallo-hydrolase/oxidoreductase"/>
    <property type="match status" value="1"/>
</dbReference>
<proteinExistence type="predicted"/>
<dbReference type="InterPro" id="IPR029039">
    <property type="entry name" value="Flavoprotein-like_sf"/>
</dbReference>
<dbReference type="InterPro" id="IPR051285">
    <property type="entry name" value="NADH_oxidoreductase_modular"/>
</dbReference>
<evidence type="ECO:0000256" key="2">
    <source>
        <dbReference type="ARBA" id="ARBA00022982"/>
    </source>
</evidence>
<dbReference type="InterPro" id="IPR001226">
    <property type="entry name" value="Flavodoxin_CS"/>
</dbReference>
<dbReference type="Proteomes" id="UP001489004">
    <property type="component" value="Unassembled WGS sequence"/>
</dbReference>
<dbReference type="Pfam" id="PF00258">
    <property type="entry name" value="Flavodoxin_1"/>
    <property type="match status" value="1"/>
</dbReference>
<name>A0AAW1Q7F8_9CHLO</name>
<dbReference type="Pfam" id="PF01613">
    <property type="entry name" value="Flavin_Reduct"/>
    <property type="match status" value="1"/>
</dbReference>
<protein>
    <recommendedName>
        <fullName evidence="3">Flavodoxin-like domain-containing protein</fullName>
    </recommendedName>
</protein>
<dbReference type="SUPFAM" id="SSF52218">
    <property type="entry name" value="Flavoproteins"/>
    <property type="match status" value="1"/>
</dbReference>
<dbReference type="PROSITE" id="PS00201">
    <property type="entry name" value="FLAVODOXIN"/>
    <property type="match status" value="1"/>
</dbReference>
<keyword evidence="5" id="KW-1185">Reference proteome</keyword>
<reference evidence="4 5" key="1">
    <citation type="journal article" date="2024" name="Nat. Commun.">
        <title>Phylogenomics reveals the evolutionary origins of lichenization in chlorophyte algae.</title>
        <authorList>
            <person name="Puginier C."/>
            <person name="Libourel C."/>
            <person name="Otte J."/>
            <person name="Skaloud P."/>
            <person name="Haon M."/>
            <person name="Grisel S."/>
            <person name="Petersen M."/>
            <person name="Berrin J.G."/>
            <person name="Delaux P.M."/>
            <person name="Dal Grande F."/>
            <person name="Keller J."/>
        </authorList>
    </citation>
    <scope>NUCLEOTIDE SEQUENCE [LARGE SCALE GENOMIC DNA]</scope>
    <source>
        <strain evidence="4 5">SAG 2043</strain>
    </source>
</reference>
<dbReference type="Pfam" id="PF19583">
    <property type="entry name" value="ODP"/>
    <property type="match status" value="1"/>
</dbReference>
<feature type="domain" description="Flavodoxin-like" evidence="3">
    <location>
        <begin position="406"/>
        <end position="545"/>
    </location>
</feature>
<dbReference type="InterPro" id="IPR002563">
    <property type="entry name" value="Flavin_Rdtase-like_dom"/>
</dbReference>
<keyword evidence="2" id="KW-0249">Electron transport</keyword>
<evidence type="ECO:0000259" key="3">
    <source>
        <dbReference type="PROSITE" id="PS50902"/>
    </source>
</evidence>
<gene>
    <name evidence="4" type="ORF">WJX72_006273</name>
</gene>